<dbReference type="GO" id="GO:0046872">
    <property type="term" value="F:metal ion binding"/>
    <property type="evidence" value="ECO:0007669"/>
    <property type="project" value="UniProtKB-KW"/>
</dbReference>
<keyword evidence="6 10" id="KW-0408">Iron</keyword>
<dbReference type="NCBIfam" id="TIGR00322">
    <property type="entry name" value="diphth2_R"/>
    <property type="match status" value="1"/>
</dbReference>
<dbReference type="InterPro" id="IPR010014">
    <property type="entry name" value="DHP2"/>
</dbReference>
<dbReference type="GO" id="GO:0017183">
    <property type="term" value="P:protein histidyl modification to diphthamide"/>
    <property type="evidence" value="ECO:0007669"/>
    <property type="project" value="InterPro"/>
</dbReference>
<evidence type="ECO:0000256" key="9">
    <source>
        <dbReference type="ARBA" id="ARBA00054092"/>
    </source>
</evidence>
<sequence>MSLQGPGNFSDDGSTVISRVVEDQSIKLLNSTELEKFYEIERTVDSLTSGGYETIALQFPDELLADSAEVAKILENRTQKKIFILADTSYGSCCVDEVAAQHVDAECIVHYGHSCLSPTSRLPVLYVFGKRSVDIDHCSVIFDDFFGNDNSQRIVVMYDVFYVHCVDNLIRKLREELNYINVIQSFVKSDPHLPHQSNDSACAQIQGRYYLLPEGININDCPIFYIGGESPTLSNLLLTHSKCKVYSYNPETRVGREESLHVNRALMKRYYMVQKAKDADVIGIVVGTLGVASYLTMITHLKNLISRAGKKSYTFVMGKLNVAKMANFMEIDCFVLVACPENSLIDSKEFYRPIVTPFELEMSLDPSKEWTGEYTTDFRQLLQGSFQSQRDAVEGIETDLVESDDEPHFSLVTGKLKQGRKYAIKDITEGIDNVNVSGGITDLTLRNKNTSISTVLGSAAGEFLNSRMFRGLEQNIGETEVQLAEEGRKGIARGYTDEEGI</sequence>
<dbReference type="OrthoDB" id="449241at2759"/>
<evidence type="ECO:0000313" key="11">
    <source>
        <dbReference type="EMBL" id="CAG8439097.1"/>
    </source>
</evidence>
<dbReference type="FunFam" id="3.40.50.11840:FF:000002">
    <property type="entry name" value="2-(3-amino-3-carboxypropyl)histidine synthase subunit 2"/>
    <property type="match status" value="1"/>
</dbReference>
<reference evidence="11" key="1">
    <citation type="submission" date="2021-06" db="EMBL/GenBank/DDBJ databases">
        <authorList>
            <person name="Kallberg Y."/>
            <person name="Tangrot J."/>
            <person name="Rosling A."/>
        </authorList>
    </citation>
    <scope>NUCLEOTIDE SEQUENCE</scope>
    <source>
        <strain evidence="11">CL551</strain>
    </source>
</reference>
<comment type="pathway">
    <text evidence="2 10">Protein modification; peptidyl-diphthamide biosynthesis.</text>
</comment>
<dbReference type="Pfam" id="PF01866">
    <property type="entry name" value="Diphthamide_syn"/>
    <property type="match status" value="1"/>
</dbReference>
<evidence type="ECO:0000256" key="4">
    <source>
        <dbReference type="ARBA" id="ARBA00021914"/>
    </source>
</evidence>
<dbReference type="AlphaFoldDB" id="A0A9N8V0U9"/>
<evidence type="ECO:0000256" key="5">
    <source>
        <dbReference type="ARBA" id="ARBA00022723"/>
    </source>
</evidence>
<dbReference type="Gene3D" id="3.40.50.11840">
    <property type="entry name" value="Diphthamide synthesis DPH1/DPH2 domain 1"/>
    <property type="match status" value="1"/>
</dbReference>
<dbReference type="GO" id="GO:0051536">
    <property type="term" value="F:iron-sulfur cluster binding"/>
    <property type="evidence" value="ECO:0007669"/>
    <property type="project" value="UniProtKB-KW"/>
</dbReference>
<evidence type="ECO:0000256" key="8">
    <source>
        <dbReference type="ARBA" id="ARBA00034128"/>
    </source>
</evidence>
<dbReference type="GO" id="GO:0090560">
    <property type="term" value="F:2-(3-amino-3-carboxypropyl)histidine synthase activity"/>
    <property type="evidence" value="ECO:0007669"/>
    <property type="project" value="InterPro"/>
</dbReference>
<dbReference type="InterPro" id="IPR016435">
    <property type="entry name" value="DPH1/DPH2"/>
</dbReference>
<dbReference type="SFLD" id="SFLDG01121">
    <property type="entry name" value="Diphthamide_biosynthesis"/>
    <property type="match status" value="1"/>
</dbReference>
<comment type="caution">
    <text evidence="11">The sequence shown here is derived from an EMBL/GenBank/DDBJ whole genome shotgun (WGS) entry which is preliminary data.</text>
</comment>
<evidence type="ECO:0000313" key="12">
    <source>
        <dbReference type="Proteomes" id="UP000789342"/>
    </source>
</evidence>
<comment type="subunit">
    <text evidence="8">Component of the 2-(3-amino-3-carboxypropyl)histidine synthase complex composed of DPH1, DPH2, DPH3 and a NADH-dependent reductase, predominantly CBR1.</text>
</comment>
<dbReference type="FunFam" id="3.40.50.11860:FF:000001">
    <property type="entry name" value="2-(3-amino-3-carboxypropyl)histidine synthase subunit 2"/>
    <property type="match status" value="1"/>
</dbReference>
<gene>
    <name evidence="11" type="ORF">AMORRO_LOCUS142</name>
</gene>
<dbReference type="PANTHER" id="PTHR10762">
    <property type="entry name" value="DIPHTHAMIDE BIOSYNTHESIS PROTEIN"/>
    <property type="match status" value="1"/>
</dbReference>
<dbReference type="Proteomes" id="UP000789342">
    <property type="component" value="Unassembled WGS sequence"/>
</dbReference>
<name>A0A9N8V0U9_9GLOM</name>
<keyword evidence="7 10" id="KW-0411">Iron-sulfur</keyword>
<comment type="cofactor">
    <cofactor evidence="1">
        <name>[4Fe-4S] cluster</name>
        <dbReference type="ChEBI" id="CHEBI:49883"/>
    </cofactor>
</comment>
<evidence type="ECO:0000256" key="6">
    <source>
        <dbReference type="ARBA" id="ARBA00023004"/>
    </source>
</evidence>
<comment type="subcellular location">
    <subcellularLocation>
        <location evidence="10">Cytoplasm</location>
    </subcellularLocation>
</comment>
<comment type="function">
    <text evidence="10">Required for the first step of diphthamide biosynthesis, a post-translational modification of histidine which occurs in elongation factor 2. DPH1 and DPH2 transfer a 3-amino-3-carboxypropyl (ACP) group from S-adenosyl-L-methionine (SAM) to a histidine residue, the reaction is assisted by a reduction system comprising DPH3 and a NADH-dependent reductase. Facilitates the reduction of the catalytic iron-sulfur cluster found in the DPH1 subunit.</text>
</comment>
<evidence type="ECO:0000256" key="10">
    <source>
        <dbReference type="RuleBase" id="RU364133"/>
    </source>
</evidence>
<dbReference type="Gene3D" id="3.40.50.11860">
    <property type="entry name" value="Diphthamide synthesis DPH1/DPH2 domain 3"/>
    <property type="match status" value="1"/>
</dbReference>
<accession>A0A9N8V0U9</accession>
<dbReference type="SFLD" id="SFLDS00032">
    <property type="entry name" value="Radical_SAM_3-amino-3-carboxyp"/>
    <property type="match status" value="1"/>
</dbReference>
<proteinExistence type="inferred from homology"/>
<dbReference type="PANTHER" id="PTHR10762:SF2">
    <property type="entry name" value="2-(3-AMINO-3-CARBOXYPROPYL)HISTIDINE SYNTHASE SUBUNIT 2"/>
    <property type="match status" value="1"/>
</dbReference>
<dbReference type="InterPro" id="IPR042263">
    <property type="entry name" value="DPH1/DPH2_1"/>
</dbReference>
<evidence type="ECO:0000256" key="1">
    <source>
        <dbReference type="ARBA" id="ARBA00001966"/>
    </source>
</evidence>
<keyword evidence="5 10" id="KW-0479">Metal-binding</keyword>
<evidence type="ECO:0000256" key="7">
    <source>
        <dbReference type="ARBA" id="ARBA00023014"/>
    </source>
</evidence>
<dbReference type="EMBL" id="CAJVPV010000027">
    <property type="protein sequence ID" value="CAG8439097.1"/>
    <property type="molecule type" value="Genomic_DNA"/>
</dbReference>
<dbReference type="NCBIfam" id="TIGR00272">
    <property type="entry name" value="DPH2"/>
    <property type="match status" value="1"/>
</dbReference>
<keyword evidence="10" id="KW-0963">Cytoplasm</keyword>
<keyword evidence="12" id="KW-1185">Reference proteome</keyword>
<dbReference type="InterPro" id="IPR042265">
    <property type="entry name" value="DPH1/DPH2_3"/>
</dbReference>
<comment type="function">
    <text evidence="9">Required for the first step of diphthamide biosynthesis, a post-translational modification of histidine which occurs in elongation factor 2. DPH1 and DPH2 transfer a 3-amino-3-carboxypropyl (ACP) group from S-adenosyl-L-methionine (SAM) to a histidine residue, the reaction is assisted by a reduction system comprising DPH3 and a NADH-dependent reductase, predominantly CBR1. Facilitates the reduction of the catalytic iron-sulfur cluster found in the DPH1 subunit.</text>
</comment>
<evidence type="ECO:0000256" key="2">
    <source>
        <dbReference type="ARBA" id="ARBA00005156"/>
    </source>
</evidence>
<dbReference type="SFLD" id="SFLDF00408">
    <property type="entry name" value="Diphthamide_biosynthesis_famil"/>
    <property type="match status" value="1"/>
</dbReference>
<dbReference type="GO" id="GO:0005737">
    <property type="term" value="C:cytoplasm"/>
    <property type="evidence" value="ECO:0007669"/>
    <property type="project" value="UniProtKB-SubCell"/>
</dbReference>
<organism evidence="11 12">
    <name type="scientific">Acaulospora morrowiae</name>
    <dbReference type="NCBI Taxonomy" id="94023"/>
    <lineage>
        <taxon>Eukaryota</taxon>
        <taxon>Fungi</taxon>
        <taxon>Fungi incertae sedis</taxon>
        <taxon>Mucoromycota</taxon>
        <taxon>Glomeromycotina</taxon>
        <taxon>Glomeromycetes</taxon>
        <taxon>Diversisporales</taxon>
        <taxon>Acaulosporaceae</taxon>
        <taxon>Acaulospora</taxon>
    </lineage>
</organism>
<protein>
    <recommendedName>
        <fullName evidence="4 10">2-(3-amino-3-carboxypropyl)histidine synthase subunit 2</fullName>
    </recommendedName>
</protein>
<comment type="similarity">
    <text evidence="3 10">Belongs to the DPH1/DPH2 family. DPH2 subfamily.</text>
</comment>
<evidence type="ECO:0000256" key="3">
    <source>
        <dbReference type="ARBA" id="ARBA00006179"/>
    </source>
</evidence>